<dbReference type="Gene3D" id="3.40.710.10">
    <property type="entry name" value="DD-peptidase/beta-lactamase superfamily"/>
    <property type="match status" value="1"/>
</dbReference>
<dbReference type="InterPro" id="IPR050491">
    <property type="entry name" value="AmpC-like"/>
</dbReference>
<keyword evidence="4" id="KW-1185">Reference proteome</keyword>
<feature type="domain" description="Beta-lactamase-related" evidence="2">
    <location>
        <begin position="48"/>
        <end position="347"/>
    </location>
</feature>
<dbReference type="RefSeq" id="WP_192148527.1">
    <property type="nucleotide sequence ID" value="NZ_JACYXI010000007.1"/>
</dbReference>
<organism evidence="3 4">
    <name type="scientific">Roseibium litorale</name>
    <dbReference type="NCBI Taxonomy" id="2803841"/>
    <lineage>
        <taxon>Bacteria</taxon>
        <taxon>Pseudomonadati</taxon>
        <taxon>Pseudomonadota</taxon>
        <taxon>Alphaproteobacteria</taxon>
        <taxon>Hyphomicrobiales</taxon>
        <taxon>Stappiaceae</taxon>
        <taxon>Roseibium</taxon>
    </lineage>
</organism>
<evidence type="ECO:0000313" key="3">
    <source>
        <dbReference type="EMBL" id="MBD8892399.1"/>
    </source>
</evidence>
<comment type="caution">
    <text evidence="3">The sequence shown here is derived from an EMBL/GenBank/DDBJ whole genome shotgun (WGS) entry which is preliminary data.</text>
</comment>
<dbReference type="PANTHER" id="PTHR46825">
    <property type="entry name" value="D-ALANYL-D-ALANINE-CARBOXYPEPTIDASE/ENDOPEPTIDASE AMPH"/>
    <property type="match status" value="1"/>
</dbReference>
<evidence type="ECO:0000256" key="1">
    <source>
        <dbReference type="SAM" id="MobiDB-lite"/>
    </source>
</evidence>
<reference evidence="4" key="1">
    <citation type="submission" date="2020-09" db="EMBL/GenBank/DDBJ databases">
        <title>The genome sequence of strain Labrenzia suaedae 4C16A.</title>
        <authorList>
            <person name="Liu Y."/>
        </authorList>
    </citation>
    <scope>NUCLEOTIDE SEQUENCE [LARGE SCALE GENOMIC DNA]</scope>
    <source>
        <strain evidence="4">4C16A</strain>
    </source>
</reference>
<feature type="region of interest" description="Disordered" evidence="1">
    <location>
        <begin position="225"/>
        <end position="247"/>
    </location>
</feature>
<reference evidence="3 4" key="2">
    <citation type="journal article" date="2021" name="Int. J. Syst. Evol. Microbiol.">
        <title>Roseibium litorale sp. nov., isolated from a tidal flat sediment and proposal for the reclassification of Labrenzia polysiphoniae as Roseibium polysiphoniae comb. nov.</title>
        <authorList>
            <person name="Liu Y."/>
            <person name="Pei T."/>
            <person name="Du J."/>
            <person name="Chao M."/>
            <person name="Deng M.R."/>
            <person name="Zhu H."/>
        </authorList>
    </citation>
    <scope>NUCLEOTIDE SEQUENCE [LARGE SCALE GENOMIC DNA]</scope>
    <source>
        <strain evidence="3 4">4C16A</strain>
    </source>
</reference>
<evidence type="ECO:0000313" key="4">
    <source>
        <dbReference type="Proteomes" id="UP000632063"/>
    </source>
</evidence>
<proteinExistence type="predicted"/>
<dbReference type="SUPFAM" id="SSF56601">
    <property type="entry name" value="beta-lactamase/transpeptidase-like"/>
    <property type="match status" value="1"/>
</dbReference>
<dbReference type="InterPro" id="IPR012338">
    <property type="entry name" value="Beta-lactam/transpept-like"/>
</dbReference>
<accession>A0ABR9CND7</accession>
<evidence type="ECO:0000259" key="2">
    <source>
        <dbReference type="Pfam" id="PF00144"/>
    </source>
</evidence>
<dbReference type="Proteomes" id="UP000632063">
    <property type="component" value="Unassembled WGS sequence"/>
</dbReference>
<dbReference type="PANTHER" id="PTHR46825:SF7">
    <property type="entry name" value="D-ALANYL-D-ALANINE CARBOXYPEPTIDASE"/>
    <property type="match status" value="1"/>
</dbReference>
<gene>
    <name evidence="3" type="ORF">IG616_12630</name>
</gene>
<sequence>MNSGYAPTLCDTQRAYRGQPKLASRIALPLKRHPLSAPPLPAPAAKRLDSVLDEAMRRSGASAINAAVRVPGKGVWESTRPRSAPAIAQWASAGKTFTATAILMLVDRGQISLDDPVSIWIEDLPNGNAITIRHLLSHTSGLFSANEDRAYRQAPRILSLAEEISILKRHGAMFCPGENWRYSNSNYSLLGAVLSRVEGPPYTQVISERILKPLHLTRTRVTSESDTLDDVVPPQAPGAGEIAADPRKAGPAGGIVGPASEMLVFWQALLEARLISPAALRTAFQDLYPMFGQPMYYGLGVMAYPLQDGPLLIGHSGGGAGLKTVIVYDTTRQAFAAVSVSGQKGAEATALALLETL</sequence>
<protein>
    <submittedName>
        <fullName evidence="3">Beta-lactamase family protein</fullName>
    </submittedName>
</protein>
<dbReference type="EMBL" id="JACYXI010000007">
    <property type="protein sequence ID" value="MBD8892399.1"/>
    <property type="molecule type" value="Genomic_DNA"/>
</dbReference>
<name>A0ABR9CND7_9HYPH</name>
<dbReference type="InterPro" id="IPR001466">
    <property type="entry name" value="Beta-lactam-related"/>
</dbReference>
<dbReference type="Pfam" id="PF00144">
    <property type="entry name" value="Beta-lactamase"/>
    <property type="match status" value="1"/>
</dbReference>